<dbReference type="CDD" id="cd09080">
    <property type="entry name" value="TDP2"/>
    <property type="match status" value="1"/>
</dbReference>
<keyword evidence="8" id="KW-0460">Magnesium</keyword>
<dbReference type="GO" id="GO:0070260">
    <property type="term" value="F:5'-tyrosyl-DNA phosphodiesterase activity"/>
    <property type="evidence" value="ECO:0007669"/>
    <property type="project" value="TreeGrafter"/>
</dbReference>
<dbReference type="Proteomes" id="UP000521872">
    <property type="component" value="Unassembled WGS sequence"/>
</dbReference>
<keyword evidence="5" id="KW-0479">Metal-binding</keyword>
<evidence type="ECO:0000256" key="4">
    <source>
        <dbReference type="ARBA" id="ARBA00022722"/>
    </source>
</evidence>
<dbReference type="Gene3D" id="3.60.10.10">
    <property type="entry name" value="Endonuclease/exonuclease/phosphatase"/>
    <property type="match status" value="1"/>
</dbReference>
<evidence type="ECO:0000256" key="2">
    <source>
        <dbReference type="ARBA" id="ARBA00001946"/>
    </source>
</evidence>
<dbReference type="EMBL" id="JAACJL010000058">
    <property type="protein sequence ID" value="KAF4611005.1"/>
    <property type="molecule type" value="Genomic_DNA"/>
</dbReference>
<keyword evidence="4" id="KW-0540">Nuclease</keyword>
<evidence type="ECO:0000256" key="3">
    <source>
        <dbReference type="ARBA" id="ARBA00004322"/>
    </source>
</evidence>
<dbReference type="SUPFAM" id="SSF56219">
    <property type="entry name" value="DNase I-like"/>
    <property type="match status" value="1"/>
</dbReference>
<reference evidence="13 14" key="1">
    <citation type="submission" date="2019-12" db="EMBL/GenBank/DDBJ databases">
        <authorList>
            <person name="Floudas D."/>
            <person name="Bentzer J."/>
            <person name="Ahren D."/>
            <person name="Johansson T."/>
            <person name="Persson P."/>
            <person name="Tunlid A."/>
        </authorList>
    </citation>
    <scope>NUCLEOTIDE SEQUENCE [LARGE SCALE GENOMIC DNA]</scope>
    <source>
        <strain evidence="13 14">CBS 102.39</strain>
    </source>
</reference>
<dbReference type="PANTHER" id="PTHR15822:SF4">
    <property type="entry name" value="TYROSYL-DNA PHOSPHODIESTERASE 2"/>
    <property type="match status" value="1"/>
</dbReference>
<dbReference type="InterPro" id="IPR036691">
    <property type="entry name" value="Endo/exonu/phosph_ase_sf"/>
</dbReference>
<comment type="cofactor">
    <cofactor evidence="1">
        <name>Mn(2+)</name>
        <dbReference type="ChEBI" id="CHEBI:29035"/>
    </cofactor>
</comment>
<feature type="region of interest" description="Disordered" evidence="11">
    <location>
        <begin position="1"/>
        <end position="27"/>
    </location>
</feature>
<dbReference type="GO" id="GO:0004518">
    <property type="term" value="F:nuclease activity"/>
    <property type="evidence" value="ECO:0007669"/>
    <property type="project" value="UniProtKB-KW"/>
</dbReference>
<evidence type="ECO:0000256" key="1">
    <source>
        <dbReference type="ARBA" id="ARBA00001936"/>
    </source>
</evidence>
<evidence type="ECO:0000256" key="9">
    <source>
        <dbReference type="ARBA" id="ARBA00023204"/>
    </source>
</evidence>
<evidence type="ECO:0000256" key="7">
    <source>
        <dbReference type="ARBA" id="ARBA00022801"/>
    </source>
</evidence>
<feature type="compositionally biased region" description="Basic and acidic residues" evidence="11">
    <location>
        <begin position="298"/>
        <end position="307"/>
    </location>
</feature>
<feature type="region of interest" description="Disordered" evidence="11">
    <location>
        <begin position="289"/>
        <end position="314"/>
    </location>
</feature>
<gene>
    <name evidence="13" type="ORF">D9613_007073</name>
</gene>
<dbReference type="GO" id="GO:0046872">
    <property type="term" value="F:metal ion binding"/>
    <property type="evidence" value="ECO:0007669"/>
    <property type="project" value="UniProtKB-KW"/>
</dbReference>
<protein>
    <recommendedName>
        <fullName evidence="12">Endonuclease/exonuclease/phosphatase domain-containing protein</fullName>
    </recommendedName>
</protein>
<evidence type="ECO:0000256" key="5">
    <source>
        <dbReference type="ARBA" id="ARBA00022723"/>
    </source>
</evidence>
<name>A0A8H4QHS5_9AGAR</name>
<evidence type="ECO:0000259" key="12">
    <source>
        <dbReference type="Pfam" id="PF03372"/>
    </source>
</evidence>
<dbReference type="GO" id="GO:0003697">
    <property type="term" value="F:single-stranded DNA binding"/>
    <property type="evidence" value="ECO:0007669"/>
    <property type="project" value="TreeGrafter"/>
</dbReference>
<sequence>MLARPRPRGPDSSILESSRRRRQESGPTTYVQLKLEKFYMFRRFTANTGPISKGLHRYDSASKSWKPYSAPPLDSGIPRQTTQSYLKSFALITWNVDFSRSYAKQRLITALNHLQSLVEELKNKSSLQTIILLQELHQDYYTTLLDHPFVQENYDVTDEVSDKWLTHYGLATLIPRSDEVRVRKVFSTPFEDSRMGREALFVDLEVAEEDPSVAPKIVRIANTHLESLDGFGNVARPKQLAAIARELSVPEVDIGIVGGDMNPIGPKDADIPASLNLLDAWEVYCGKSSGDLAEDPEEKQRREKDGHTWGYQPPSRYAPKRMDKVLFRGPLAIRQIERIGVGLKVAPERVEQKDIWASDHYGLLIRVDVCPTTN</sequence>
<evidence type="ECO:0000256" key="10">
    <source>
        <dbReference type="ARBA" id="ARBA00023242"/>
    </source>
</evidence>
<dbReference type="InterPro" id="IPR005135">
    <property type="entry name" value="Endo/exonuclease/phosphatase"/>
</dbReference>
<dbReference type="PANTHER" id="PTHR15822">
    <property type="entry name" value="TRAF AND TNF RECEPTOR-ASSOCIATED PROTEIN"/>
    <property type="match status" value="1"/>
</dbReference>
<evidence type="ECO:0000256" key="11">
    <source>
        <dbReference type="SAM" id="MobiDB-lite"/>
    </source>
</evidence>
<evidence type="ECO:0000256" key="8">
    <source>
        <dbReference type="ARBA" id="ARBA00022842"/>
    </source>
</evidence>
<keyword evidence="14" id="KW-1185">Reference proteome</keyword>
<dbReference type="Pfam" id="PF03372">
    <property type="entry name" value="Exo_endo_phos"/>
    <property type="match status" value="1"/>
</dbReference>
<keyword evidence="6" id="KW-0227">DNA damage</keyword>
<dbReference type="GO" id="GO:0005737">
    <property type="term" value="C:cytoplasm"/>
    <property type="evidence" value="ECO:0007669"/>
    <property type="project" value="TreeGrafter"/>
</dbReference>
<keyword evidence="9" id="KW-0234">DNA repair</keyword>
<dbReference type="AlphaFoldDB" id="A0A8H4QHS5"/>
<evidence type="ECO:0000313" key="14">
    <source>
        <dbReference type="Proteomes" id="UP000521872"/>
    </source>
</evidence>
<feature type="domain" description="Endonuclease/exonuclease/phosphatase" evidence="12">
    <location>
        <begin position="92"/>
        <end position="360"/>
    </location>
</feature>
<accession>A0A8H4QHS5</accession>
<proteinExistence type="predicted"/>
<comment type="caution">
    <text evidence="13">The sequence shown here is derived from an EMBL/GenBank/DDBJ whole genome shotgun (WGS) entry which is preliminary data.</text>
</comment>
<keyword evidence="7" id="KW-0378">Hydrolase</keyword>
<comment type="cofactor">
    <cofactor evidence="2">
        <name>Mg(2+)</name>
        <dbReference type="ChEBI" id="CHEBI:18420"/>
    </cofactor>
</comment>
<comment type="subcellular location">
    <subcellularLocation>
        <location evidence="3">Nucleus</location>
        <location evidence="3">PML body</location>
    </subcellularLocation>
</comment>
<dbReference type="GO" id="GO:0006302">
    <property type="term" value="P:double-strand break repair"/>
    <property type="evidence" value="ECO:0007669"/>
    <property type="project" value="TreeGrafter"/>
</dbReference>
<evidence type="ECO:0000256" key="6">
    <source>
        <dbReference type="ARBA" id="ARBA00022763"/>
    </source>
</evidence>
<dbReference type="InterPro" id="IPR051547">
    <property type="entry name" value="TDP2-like"/>
</dbReference>
<keyword evidence="10" id="KW-0539">Nucleus</keyword>
<organism evidence="13 14">
    <name type="scientific">Agrocybe pediades</name>
    <dbReference type="NCBI Taxonomy" id="84607"/>
    <lineage>
        <taxon>Eukaryota</taxon>
        <taxon>Fungi</taxon>
        <taxon>Dikarya</taxon>
        <taxon>Basidiomycota</taxon>
        <taxon>Agaricomycotina</taxon>
        <taxon>Agaricomycetes</taxon>
        <taxon>Agaricomycetidae</taxon>
        <taxon>Agaricales</taxon>
        <taxon>Agaricineae</taxon>
        <taxon>Strophariaceae</taxon>
        <taxon>Agrocybe</taxon>
    </lineage>
</organism>
<evidence type="ECO:0000313" key="13">
    <source>
        <dbReference type="EMBL" id="KAF4611005.1"/>
    </source>
</evidence>